<proteinExistence type="predicted"/>
<feature type="compositionally biased region" description="Low complexity" evidence="1">
    <location>
        <begin position="18"/>
        <end position="28"/>
    </location>
</feature>
<sequence length="215" mass="23146">MREERKATADGSDDELQQQRQPAATTRRLPATNTPKHTSALPPPSAVFLCPLSPRQCHSESTVSLCAAPCFFCIFCGPRAPTAHRAGMPSLRAPDACLRAAPDCSGQRQPSSRYALCAGHSRVPLVAGEPRRGPVVVFPRDAPRCPNPHTLLAVPLPPLDNARGRRRAIASPHWPGLVPPPPDMAAHGAAYGTVRDLTSFISERLSRVTSVRHPQ</sequence>
<name>A0A8E2DRA1_9APHY</name>
<dbReference type="Proteomes" id="UP000250043">
    <property type="component" value="Unassembled WGS sequence"/>
</dbReference>
<reference evidence="2 3" key="1">
    <citation type="submission" date="2016-07" db="EMBL/GenBank/DDBJ databases">
        <title>Draft genome of the white-rot fungus Obba rivulosa 3A-2.</title>
        <authorList>
            <consortium name="DOE Joint Genome Institute"/>
            <person name="Miettinen O."/>
            <person name="Riley R."/>
            <person name="Acob R."/>
            <person name="Barry K."/>
            <person name="Cullen D."/>
            <person name="De Vries R."/>
            <person name="Hainaut M."/>
            <person name="Hatakka A."/>
            <person name="Henrissat B."/>
            <person name="Hilden K."/>
            <person name="Kuo R."/>
            <person name="Labutti K."/>
            <person name="Lipzen A."/>
            <person name="Makela M.R."/>
            <person name="Sandor L."/>
            <person name="Spatafora J.W."/>
            <person name="Grigoriev I.V."/>
            <person name="Hibbett D.S."/>
        </authorList>
    </citation>
    <scope>NUCLEOTIDE SEQUENCE [LARGE SCALE GENOMIC DNA]</scope>
    <source>
        <strain evidence="2 3">3A-2</strain>
    </source>
</reference>
<protein>
    <submittedName>
        <fullName evidence="2">Uncharacterized protein</fullName>
    </submittedName>
</protein>
<feature type="region of interest" description="Disordered" evidence="1">
    <location>
        <begin position="1"/>
        <end position="40"/>
    </location>
</feature>
<keyword evidence="3" id="KW-1185">Reference proteome</keyword>
<evidence type="ECO:0000313" key="2">
    <source>
        <dbReference type="EMBL" id="OCH94226.1"/>
    </source>
</evidence>
<organism evidence="2 3">
    <name type="scientific">Obba rivulosa</name>
    <dbReference type="NCBI Taxonomy" id="1052685"/>
    <lineage>
        <taxon>Eukaryota</taxon>
        <taxon>Fungi</taxon>
        <taxon>Dikarya</taxon>
        <taxon>Basidiomycota</taxon>
        <taxon>Agaricomycotina</taxon>
        <taxon>Agaricomycetes</taxon>
        <taxon>Polyporales</taxon>
        <taxon>Gelatoporiaceae</taxon>
        <taxon>Obba</taxon>
    </lineage>
</organism>
<evidence type="ECO:0000313" key="3">
    <source>
        <dbReference type="Proteomes" id="UP000250043"/>
    </source>
</evidence>
<evidence type="ECO:0000256" key="1">
    <source>
        <dbReference type="SAM" id="MobiDB-lite"/>
    </source>
</evidence>
<dbReference type="EMBL" id="KV722346">
    <property type="protein sequence ID" value="OCH94226.1"/>
    <property type="molecule type" value="Genomic_DNA"/>
</dbReference>
<dbReference type="AlphaFoldDB" id="A0A8E2DRA1"/>
<gene>
    <name evidence="2" type="ORF">OBBRIDRAFT_181806</name>
</gene>
<accession>A0A8E2DRA1</accession>